<proteinExistence type="predicted"/>
<evidence type="ECO:0000313" key="2">
    <source>
        <dbReference type="Proteomes" id="UP000800096"/>
    </source>
</evidence>
<reference evidence="1" key="1">
    <citation type="journal article" date="2020" name="Stud. Mycol.">
        <title>101 Dothideomycetes genomes: a test case for predicting lifestyles and emergence of pathogens.</title>
        <authorList>
            <person name="Haridas S."/>
            <person name="Albert R."/>
            <person name="Binder M."/>
            <person name="Bloem J."/>
            <person name="Labutti K."/>
            <person name="Salamov A."/>
            <person name="Andreopoulos B."/>
            <person name="Baker S."/>
            <person name="Barry K."/>
            <person name="Bills G."/>
            <person name="Bluhm B."/>
            <person name="Cannon C."/>
            <person name="Castanera R."/>
            <person name="Culley D."/>
            <person name="Daum C."/>
            <person name="Ezra D."/>
            <person name="Gonzalez J."/>
            <person name="Henrissat B."/>
            <person name="Kuo A."/>
            <person name="Liang C."/>
            <person name="Lipzen A."/>
            <person name="Lutzoni F."/>
            <person name="Magnuson J."/>
            <person name="Mondo S."/>
            <person name="Nolan M."/>
            <person name="Ohm R."/>
            <person name="Pangilinan J."/>
            <person name="Park H.-J."/>
            <person name="Ramirez L."/>
            <person name="Alfaro M."/>
            <person name="Sun H."/>
            <person name="Tritt A."/>
            <person name="Yoshinaga Y."/>
            <person name="Zwiers L.-H."/>
            <person name="Turgeon B."/>
            <person name="Goodwin S."/>
            <person name="Spatafora J."/>
            <person name="Crous P."/>
            <person name="Grigoriev I."/>
        </authorList>
    </citation>
    <scope>NUCLEOTIDE SEQUENCE</scope>
    <source>
        <strain evidence="1">HMLAC05119</strain>
    </source>
</reference>
<keyword evidence="2" id="KW-1185">Reference proteome</keyword>
<name>A0A6A5QXV5_AMPQU</name>
<dbReference type="Proteomes" id="UP000800096">
    <property type="component" value="Unassembled WGS sequence"/>
</dbReference>
<sequence>MRCSGRLAVRMECGHLPTRSRLSRYGQRRYGQSRYGHGVSRPQTAHACAVIVLGMEENITTPSISYHAASVTQPEFRMDKAPCFRASASLLTSNILFLRFHYSPTAHAA</sequence>
<dbReference type="AlphaFoldDB" id="A0A6A5QXV5"/>
<dbReference type="EMBL" id="ML979132">
    <property type="protein sequence ID" value="KAF1920293.1"/>
    <property type="molecule type" value="Genomic_DNA"/>
</dbReference>
<accession>A0A6A5QXV5</accession>
<evidence type="ECO:0000313" key="1">
    <source>
        <dbReference type="EMBL" id="KAF1920293.1"/>
    </source>
</evidence>
<gene>
    <name evidence="1" type="ORF">BDU57DRAFT_9557</name>
</gene>
<organism evidence="1 2">
    <name type="scientific">Ampelomyces quisqualis</name>
    <name type="common">Powdery mildew agent</name>
    <dbReference type="NCBI Taxonomy" id="50730"/>
    <lineage>
        <taxon>Eukaryota</taxon>
        <taxon>Fungi</taxon>
        <taxon>Dikarya</taxon>
        <taxon>Ascomycota</taxon>
        <taxon>Pezizomycotina</taxon>
        <taxon>Dothideomycetes</taxon>
        <taxon>Pleosporomycetidae</taxon>
        <taxon>Pleosporales</taxon>
        <taxon>Pleosporineae</taxon>
        <taxon>Phaeosphaeriaceae</taxon>
        <taxon>Ampelomyces</taxon>
    </lineage>
</organism>
<protein>
    <submittedName>
        <fullName evidence="1">Uncharacterized protein</fullName>
    </submittedName>
</protein>